<dbReference type="EMBL" id="FLZR02000020">
    <property type="protein sequence ID" value="VUZ99929.1"/>
    <property type="molecule type" value="Genomic_DNA"/>
</dbReference>
<gene>
    <name evidence="1" type="ORF">PVP01_0006420</name>
</gene>
<organism evidence="1">
    <name type="scientific">Plasmodium vivax</name>
    <name type="common">malaria parasite P. vivax</name>
    <dbReference type="NCBI Taxonomy" id="5855"/>
    <lineage>
        <taxon>Eukaryota</taxon>
        <taxon>Sar</taxon>
        <taxon>Alveolata</taxon>
        <taxon>Apicomplexa</taxon>
        <taxon>Aconoidasida</taxon>
        <taxon>Haemosporida</taxon>
        <taxon>Plasmodiidae</taxon>
        <taxon>Plasmodium</taxon>
        <taxon>Plasmodium (Plasmodium)</taxon>
    </lineage>
</organism>
<accession>A0A565A5W3</accession>
<dbReference type="Proteomes" id="UP000220605">
    <property type="component" value="Unassembled WGS sequence"/>
</dbReference>
<reference evidence="1" key="1">
    <citation type="submission" date="2016-07" db="EMBL/GenBank/DDBJ databases">
        <authorList>
            <consortium name="Pathogen Informatics"/>
        </authorList>
    </citation>
    <scope>NUCLEOTIDE SEQUENCE</scope>
</reference>
<sequence length="356" mass="41426">MAKHLTNKNLNGFTSKVMYYNFEYEIGDCQHVPFYSDVVYDLNINHNLRHISEKLIKALCFIYNRKKYYKDYFNKELCSYLYYWIGDKLYANLSNTREFSKYITIMYDELNKYQYMICNPLSVSIDKKTFNRNKTLYDYSEDYGNIKIDTAHGETTCNTDYKEYIVNYISTYNDAYSNCKGKNQEEYDCDNFFSLFKEHQHQDLSSFSCRYRQNDGTTLEIQTTHRGQETASELDLSSTTYRVSDGYDFAAGDTNFGRHNTPDVHHELERIGPISADDTTGGSTSKTIAGSIVPVLGVSSFSLLLYKVTPLGGYINRLLGRNSNMYNNIDYMDSFNPYSDGIVPGDRRMNISYHRL</sequence>
<proteinExistence type="predicted"/>
<dbReference type="AlphaFoldDB" id="A0A565A5W3"/>
<dbReference type="VEuPathDB" id="PlasmoDB:PVW1_050046000"/>
<name>A0A565A5W3_PLAVI</name>
<dbReference type="VEuPathDB" id="PlasmoDB:PVPAM_080006600"/>
<dbReference type="InterPro" id="IPR008780">
    <property type="entry name" value="Plasmodium_Vir"/>
</dbReference>
<dbReference type="VEuPathDB" id="PlasmoDB:PVX_053190"/>
<evidence type="ECO:0000313" key="1">
    <source>
        <dbReference type="EMBL" id="VUZ99929.1"/>
    </source>
</evidence>
<dbReference type="OrthoDB" id="381419at2759"/>
<protein>
    <submittedName>
        <fullName evidence="1">VIR protein</fullName>
    </submittedName>
</protein>
<dbReference type="VEuPathDB" id="PlasmoDB:PVP01_0006420"/>
<dbReference type="Pfam" id="PF05795">
    <property type="entry name" value="Plasmodium_Vir"/>
    <property type="match status" value="1"/>
</dbReference>